<dbReference type="RefSeq" id="WP_034555462.1">
    <property type="nucleotide sequence ID" value="NZ_JRPC02000025.1"/>
</dbReference>
<protein>
    <submittedName>
        <fullName evidence="1">Uncharacterized protein</fullName>
    </submittedName>
</protein>
<dbReference type="AlphaFoldDB" id="A0A4U8UDQ5"/>
<evidence type="ECO:0000313" key="2">
    <source>
        <dbReference type="Proteomes" id="UP000029920"/>
    </source>
</evidence>
<sequence>MQIPKYSPLTLQSNLSISATRVEKIEEFFRKAYQAEDGQEIIVTLRPDSYDDASLYLGNLVMRYTDKLVTPLNFKESIEQKMQDKANTPNLHLFKERQNHSFGGYSVDEYGFMGEEFLKAANLPNEYKIHKNALQAIHDVSTIPVVRMNSEDIHPVFDSIDIIAGLSYAYKEIQSLTQGKFDSKEAYSEDEIKHMFKDSFEKFSFNFGFNTPLMQDYKNEKGEFKKEGIMLSYAFVMDTFAKAESPFTKLSEYGKFLRGMPSSYSPNKEDTTKKPKTPEELKKEMLNQLDEVYLKILENTQETQSDLKPIIVKNNLKEIDELINKMIRKVRINDEAS</sequence>
<comment type="caution">
    <text evidence="1">The sequence shown here is derived from an EMBL/GenBank/DDBJ whole genome shotgun (WGS) entry which is preliminary data.</text>
</comment>
<organism evidence="1 2">
    <name type="scientific">Helicobacter apodemus</name>
    <dbReference type="NCBI Taxonomy" id="135569"/>
    <lineage>
        <taxon>Bacteria</taxon>
        <taxon>Pseudomonadati</taxon>
        <taxon>Campylobacterota</taxon>
        <taxon>Epsilonproteobacteria</taxon>
        <taxon>Campylobacterales</taxon>
        <taxon>Helicobacteraceae</taxon>
        <taxon>Helicobacter</taxon>
    </lineage>
</organism>
<reference evidence="1 2" key="1">
    <citation type="journal article" date="2014" name="Genome Announc.">
        <title>Draft genome sequences of eight enterohepatic helicobacter species isolated from both laboratory and wild rodents.</title>
        <authorList>
            <person name="Sheh A."/>
            <person name="Shen Z."/>
            <person name="Fox J.G."/>
        </authorList>
    </citation>
    <scope>NUCLEOTIDE SEQUENCE [LARGE SCALE GENOMIC DNA]</scope>
    <source>
        <strain evidence="1 2">MIT-03-7007</strain>
    </source>
</reference>
<dbReference type="Proteomes" id="UP000029920">
    <property type="component" value="Unassembled WGS sequence"/>
</dbReference>
<keyword evidence="2" id="KW-1185">Reference proteome</keyword>
<proteinExistence type="predicted"/>
<name>A0A4U8UDQ5_9HELI</name>
<evidence type="ECO:0000313" key="1">
    <source>
        <dbReference type="EMBL" id="TLE14197.1"/>
    </source>
</evidence>
<dbReference type="EMBL" id="JRPC02000025">
    <property type="protein sequence ID" value="TLE14197.1"/>
    <property type="molecule type" value="Genomic_DNA"/>
</dbReference>
<gene>
    <name evidence="1" type="ORF">LS72_008845</name>
</gene>
<accession>A0A4U8UDQ5</accession>